<dbReference type="InterPro" id="IPR017351">
    <property type="entry name" value="PINCH-1-4-like"/>
</dbReference>
<dbReference type="GO" id="GO:0098609">
    <property type="term" value="P:cell-cell adhesion"/>
    <property type="evidence" value="ECO:0007669"/>
    <property type="project" value="TreeGrafter"/>
</dbReference>
<accession>A0A6B2LM23</accession>
<evidence type="ECO:0000256" key="2">
    <source>
        <dbReference type="ARBA" id="ARBA00022833"/>
    </source>
</evidence>
<dbReference type="Gene3D" id="2.10.110.10">
    <property type="entry name" value="Cysteine Rich Protein"/>
    <property type="match status" value="2"/>
</dbReference>
<evidence type="ECO:0000259" key="5">
    <source>
        <dbReference type="PROSITE" id="PS50023"/>
    </source>
</evidence>
<sequence>MQFLMHQNCELMMRSEEDEGCRMTVCAKCRLPCTGRALYALGKRWHPEHFTCCICEVVLTNTTYFESNGQAFCQAHGQAFCHAQQPLCEYCSLPTSPTDLQILGKYYHRDHILCSTCLRVFSLREWRTVAWEGNLMCYHCFEWLPQEVRQKLLKLNKVSTS</sequence>
<dbReference type="GO" id="GO:0005737">
    <property type="term" value="C:cytoplasm"/>
    <property type="evidence" value="ECO:0007669"/>
    <property type="project" value="TreeGrafter"/>
</dbReference>
<dbReference type="PROSITE" id="PS50023">
    <property type="entry name" value="LIM_DOMAIN_2"/>
    <property type="match status" value="2"/>
</dbReference>
<feature type="domain" description="LIM zinc-binding" evidence="5">
    <location>
        <begin position="24"/>
        <end position="83"/>
    </location>
</feature>
<evidence type="ECO:0000256" key="1">
    <source>
        <dbReference type="ARBA" id="ARBA00022723"/>
    </source>
</evidence>
<dbReference type="PANTHER" id="PTHR24210:SF0">
    <property type="entry name" value="LIM DOMAIN-CONTAINING PROTEIN"/>
    <property type="match status" value="1"/>
</dbReference>
<dbReference type="PANTHER" id="PTHR24210">
    <property type="entry name" value="LIM DOMAIN-CONTAINING PROTEIN"/>
    <property type="match status" value="1"/>
</dbReference>
<dbReference type="SUPFAM" id="SSF57716">
    <property type="entry name" value="Glucocorticoid receptor-like (DNA-binding domain)"/>
    <property type="match status" value="2"/>
</dbReference>
<name>A0A6B2LM23_9EUKA</name>
<dbReference type="PROSITE" id="PS00478">
    <property type="entry name" value="LIM_DOMAIN_1"/>
    <property type="match status" value="2"/>
</dbReference>
<dbReference type="Pfam" id="PF00412">
    <property type="entry name" value="LIM"/>
    <property type="match status" value="2"/>
</dbReference>
<reference evidence="6" key="1">
    <citation type="journal article" date="2020" name="J. Eukaryot. Microbiol.">
        <title>De novo Sequencing, Assembly and Annotation of the Transcriptome for the Free-Living Testate Amoeba Arcella intermedia.</title>
        <authorList>
            <person name="Ribeiro G.M."/>
            <person name="Porfirio-Sousa A.L."/>
            <person name="Maurer-Alcala X.X."/>
            <person name="Katz L.A."/>
            <person name="Lahr D.J.G."/>
        </authorList>
    </citation>
    <scope>NUCLEOTIDE SEQUENCE</scope>
</reference>
<keyword evidence="2 4" id="KW-0862">Zinc</keyword>
<protein>
    <recommendedName>
        <fullName evidence="5">LIM zinc-binding domain-containing protein</fullName>
    </recommendedName>
</protein>
<dbReference type="SMART" id="SM00132">
    <property type="entry name" value="LIM"/>
    <property type="match status" value="2"/>
</dbReference>
<dbReference type="EMBL" id="GIBP01009016">
    <property type="protein sequence ID" value="NDV37985.1"/>
    <property type="molecule type" value="Transcribed_RNA"/>
</dbReference>
<evidence type="ECO:0000313" key="6">
    <source>
        <dbReference type="EMBL" id="NDV37985.1"/>
    </source>
</evidence>
<proteinExistence type="predicted"/>
<dbReference type="InterPro" id="IPR001781">
    <property type="entry name" value="Znf_LIM"/>
</dbReference>
<dbReference type="GO" id="GO:0046872">
    <property type="term" value="F:metal ion binding"/>
    <property type="evidence" value="ECO:0007669"/>
    <property type="project" value="UniProtKB-KW"/>
</dbReference>
<dbReference type="GO" id="GO:1900026">
    <property type="term" value="P:positive regulation of substrate adhesion-dependent cell spreading"/>
    <property type="evidence" value="ECO:0007669"/>
    <property type="project" value="TreeGrafter"/>
</dbReference>
<keyword evidence="3 4" id="KW-0440">LIM domain</keyword>
<dbReference type="GO" id="GO:2001046">
    <property type="term" value="P:positive regulation of integrin-mediated signaling pathway"/>
    <property type="evidence" value="ECO:0007669"/>
    <property type="project" value="TreeGrafter"/>
</dbReference>
<dbReference type="GO" id="GO:0045216">
    <property type="term" value="P:cell-cell junction organization"/>
    <property type="evidence" value="ECO:0007669"/>
    <property type="project" value="TreeGrafter"/>
</dbReference>
<dbReference type="AlphaFoldDB" id="A0A6B2LM23"/>
<organism evidence="6">
    <name type="scientific">Arcella intermedia</name>
    <dbReference type="NCBI Taxonomy" id="1963864"/>
    <lineage>
        <taxon>Eukaryota</taxon>
        <taxon>Amoebozoa</taxon>
        <taxon>Tubulinea</taxon>
        <taxon>Elardia</taxon>
        <taxon>Arcellinida</taxon>
        <taxon>Sphaerothecina</taxon>
        <taxon>Arcellidae</taxon>
        <taxon>Arcella</taxon>
    </lineage>
</organism>
<evidence type="ECO:0000256" key="3">
    <source>
        <dbReference type="ARBA" id="ARBA00023038"/>
    </source>
</evidence>
<keyword evidence="1 4" id="KW-0479">Metal-binding</keyword>
<feature type="domain" description="LIM zinc-binding" evidence="5">
    <location>
        <begin position="86"/>
        <end position="147"/>
    </location>
</feature>
<evidence type="ECO:0000256" key="4">
    <source>
        <dbReference type="PROSITE-ProRule" id="PRU00125"/>
    </source>
</evidence>